<comment type="caution">
    <text evidence="1">The sequence shown here is derived from an EMBL/GenBank/DDBJ whole genome shotgun (WGS) entry which is preliminary data.</text>
</comment>
<organism evidence="1 2">
    <name type="scientific">Candidatus Magasanikbacteria bacterium CG11_big_fil_rev_8_21_14_0_20_43_7</name>
    <dbReference type="NCBI Taxonomy" id="1974654"/>
    <lineage>
        <taxon>Bacteria</taxon>
        <taxon>Candidatus Magasanikiibacteriota</taxon>
    </lineage>
</organism>
<accession>A0A2H0N202</accession>
<protein>
    <recommendedName>
        <fullName evidence="3">Haloacid dehalogenase</fullName>
    </recommendedName>
</protein>
<dbReference type="AlphaFoldDB" id="A0A2H0N202"/>
<dbReference type="Pfam" id="PF00702">
    <property type="entry name" value="Hydrolase"/>
    <property type="match status" value="1"/>
</dbReference>
<dbReference type="EMBL" id="PCWM01000073">
    <property type="protein sequence ID" value="PIR02932.1"/>
    <property type="molecule type" value="Genomic_DNA"/>
</dbReference>
<evidence type="ECO:0008006" key="3">
    <source>
        <dbReference type="Google" id="ProtNLM"/>
    </source>
</evidence>
<proteinExistence type="predicted"/>
<gene>
    <name evidence="1" type="ORF">COV60_03050</name>
</gene>
<dbReference type="SUPFAM" id="SSF56784">
    <property type="entry name" value="HAD-like"/>
    <property type="match status" value="1"/>
</dbReference>
<sequence>MIIIDFDDTLFDTQQYIRDILALFVQHGVSVEDARAAMKSLILTEHTQVYNHTFEHHLESLQSLGYALPTRVLLHALKALTQKTDYSFSDTVSFLERLSALGQRVILLSAGNESFQRMKYESTQCPPFFDEAVFVQSHKEEYVASVYRVGEPLFFINDKSPENEAVKRLCPHAIVITKHNPYKAVGDHASSMSFPTFDSLLDIATYIETYDR</sequence>
<dbReference type="Gene3D" id="3.40.50.1000">
    <property type="entry name" value="HAD superfamily/HAD-like"/>
    <property type="match status" value="1"/>
</dbReference>
<name>A0A2H0N202_9BACT</name>
<reference evidence="1 2" key="1">
    <citation type="submission" date="2017-09" db="EMBL/GenBank/DDBJ databases">
        <title>Depth-based differentiation of microbial function through sediment-hosted aquifers and enrichment of novel symbionts in the deep terrestrial subsurface.</title>
        <authorList>
            <person name="Probst A.J."/>
            <person name="Ladd B."/>
            <person name="Jarett J.K."/>
            <person name="Geller-Mcgrath D.E."/>
            <person name="Sieber C.M."/>
            <person name="Emerson J.B."/>
            <person name="Anantharaman K."/>
            <person name="Thomas B.C."/>
            <person name="Malmstrom R."/>
            <person name="Stieglmeier M."/>
            <person name="Klingl A."/>
            <person name="Woyke T."/>
            <person name="Ryan C.M."/>
            <person name="Banfield J.F."/>
        </authorList>
    </citation>
    <scope>NUCLEOTIDE SEQUENCE [LARGE SCALE GENOMIC DNA]</scope>
    <source>
        <strain evidence="1">CG11_big_fil_rev_8_21_14_0_20_43_7</strain>
    </source>
</reference>
<evidence type="ECO:0000313" key="2">
    <source>
        <dbReference type="Proteomes" id="UP000229782"/>
    </source>
</evidence>
<dbReference type="Proteomes" id="UP000229782">
    <property type="component" value="Unassembled WGS sequence"/>
</dbReference>
<dbReference type="InterPro" id="IPR036412">
    <property type="entry name" value="HAD-like_sf"/>
</dbReference>
<dbReference type="InterPro" id="IPR023214">
    <property type="entry name" value="HAD_sf"/>
</dbReference>
<evidence type="ECO:0000313" key="1">
    <source>
        <dbReference type="EMBL" id="PIR02932.1"/>
    </source>
</evidence>